<reference evidence="2" key="1">
    <citation type="journal article" date="2022" name="Mol. Ecol. Resour.">
        <title>The genomes of chicory, endive, great burdock and yacon provide insights into Asteraceae palaeo-polyploidization history and plant inulin production.</title>
        <authorList>
            <person name="Fan W."/>
            <person name="Wang S."/>
            <person name="Wang H."/>
            <person name="Wang A."/>
            <person name="Jiang F."/>
            <person name="Liu H."/>
            <person name="Zhao H."/>
            <person name="Xu D."/>
            <person name="Zhang Y."/>
        </authorList>
    </citation>
    <scope>NUCLEOTIDE SEQUENCE [LARGE SCALE GENOMIC DNA]</scope>
    <source>
        <strain evidence="2">cv. Punajuju</strain>
    </source>
</reference>
<evidence type="ECO:0000313" key="2">
    <source>
        <dbReference type="Proteomes" id="UP001055811"/>
    </source>
</evidence>
<keyword evidence="2" id="KW-1185">Reference proteome</keyword>
<dbReference type="EMBL" id="CM042009">
    <property type="protein sequence ID" value="KAI3791542.1"/>
    <property type="molecule type" value="Genomic_DNA"/>
</dbReference>
<dbReference type="Proteomes" id="UP001055811">
    <property type="component" value="Linkage Group LG01"/>
</dbReference>
<protein>
    <submittedName>
        <fullName evidence="1">Uncharacterized protein</fullName>
    </submittedName>
</protein>
<evidence type="ECO:0000313" key="1">
    <source>
        <dbReference type="EMBL" id="KAI3791542.1"/>
    </source>
</evidence>
<comment type="caution">
    <text evidence="1">The sequence shown here is derived from an EMBL/GenBank/DDBJ whole genome shotgun (WGS) entry which is preliminary data.</text>
</comment>
<gene>
    <name evidence="1" type="ORF">L2E82_05348</name>
</gene>
<reference evidence="1 2" key="2">
    <citation type="journal article" date="2022" name="Mol. Ecol. Resour.">
        <title>The genomes of chicory, endive, great burdock and yacon provide insights into Asteraceae paleo-polyploidization history and plant inulin production.</title>
        <authorList>
            <person name="Fan W."/>
            <person name="Wang S."/>
            <person name="Wang H."/>
            <person name="Wang A."/>
            <person name="Jiang F."/>
            <person name="Liu H."/>
            <person name="Zhao H."/>
            <person name="Xu D."/>
            <person name="Zhang Y."/>
        </authorList>
    </citation>
    <scope>NUCLEOTIDE SEQUENCE [LARGE SCALE GENOMIC DNA]</scope>
    <source>
        <strain evidence="2">cv. Punajuju</strain>
        <tissue evidence="1">Leaves</tissue>
    </source>
</reference>
<proteinExistence type="predicted"/>
<sequence length="255" mass="29557">MDLEDEGWVNIPYHGLLEVHDDGDEKILTRRYVKSPSRFFKPNHFNTPQNSQDFMEDEPRFEKQFLSIPTQFDHEDEIKEVIKLPIPNKESKKVTSDLESDQDQMFQAFLKKENQFVEMKMVSQESNMSNIEMSPFQYEEKSGDHVINCSSPTKMIKQEVVAWEENNQELNFWKWGLSGIGAFCSLGMAAATICVIILGNGRRHKQQNRKLKIQIYSDNKNIKKVVQQANEAMSAMRGVPLVKAQITYGGYYESM</sequence>
<name>A0ACB9H738_CICIN</name>
<accession>A0ACB9H738</accession>
<organism evidence="1 2">
    <name type="scientific">Cichorium intybus</name>
    <name type="common">Chicory</name>
    <dbReference type="NCBI Taxonomy" id="13427"/>
    <lineage>
        <taxon>Eukaryota</taxon>
        <taxon>Viridiplantae</taxon>
        <taxon>Streptophyta</taxon>
        <taxon>Embryophyta</taxon>
        <taxon>Tracheophyta</taxon>
        <taxon>Spermatophyta</taxon>
        <taxon>Magnoliopsida</taxon>
        <taxon>eudicotyledons</taxon>
        <taxon>Gunneridae</taxon>
        <taxon>Pentapetalae</taxon>
        <taxon>asterids</taxon>
        <taxon>campanulids</taxon>
        <taxon>Asterales</taxon>
        <taxon>Asteraceae</taxon>
        <taxon>Cichorioideae</taxon>
        <taxon>Cichorieae</taxon>
        <taxon>Cichoriinae</taxon>
        <taxon>Cichorium</taxon>
    </lineage>
</organism>